<name>A0ABD0Y5K4_UMBPY</name>
<evidence type="ECO:0000313" key="3">
    <source>
        <dbReference type="Proteomes" id="UP001557470"/>
    </source>
</evidence>
<sequence>MAKLQSFLVFLNKRLAEAVVDIFGAVEKTVLEFQEENDRIQGILQKRPEIRLCKSDSMKFCVSEEEVPPEQQPCEAEWSPSLGQEDPEATQIKKEQEELRTSQEEEQLQGPLDTNDSILTFPCVKSECDQEDLLHKAILAEYPTLSQLKRSKLQMFHVFLKDFFMVSAAVKVFGAVEKTIAECQEENDRLRRLLGTTPETEEVPPEQQPCEAEWSPSLGQEDPEPTLIKEEQEELRIDQEEEHFQGLQPDIIEFIFPRLHAVLSLKRRFPLSSSTVSRRGAPVWGRRIQSPHRLKRNRRNTGSIRR</sequence>
<evidence type="ECO:0000313" key="2">
    <source>
        <dbReference type="EMBL" id="KAL1020512.1"/>
    </source>
</evidence>
<feature type="region of interest" description="Disordered" evidence="1">
    <location>
        <begin position="196"/>
        <end position="224"/>
    </location>
</feature>
<evidence type="ECO:0000256" key="1">
    <source>
        <dbReference type="SAM" id="MobiDB-lite"/>
    </source>
</evidence>
<gene>
    <name evidence="2" type="ORF">UPYG_G00001020</name>
</gene>
<proteinExistence type="predicted"/>
<protein>
    <submittedName>
        <fullName evidence="2">Uncharacterized protein</fullName>
    </submittedName>
</protein>
<keyword evidence="3" id="KW-1185">Reference proteome</keyword>
<feature type="compositionally biased region" description="Basic and acidic residues" evidence="1">
    <location>
        <begin position="91"/>
        <end position="103"/>
    </location>
</feature>
<reference evidence="2 3" key="1">
    <citation type="submission" date="2024-06" db="EMBL/GenBank/DDBJ databases">
        <authorList>
            <person name="Pan Q."/>
            <person name="Wen M."/>
            <person name="Jouanno E."/>
            <person name="Zahm M."/>
            <person name="Klopp C."/>
            <person name="Cabau C."/>
            <person name="Louis A."/>
            <person name="Berthelot C."/>
            <person name="Parey E."/>
            <person name="Roest Crollius H."/>
            <person name="Montfort J."/>
            <person name="Robinson-Rechavi M."/>
            <person name="Bouchez O."/>
            <person name="Lampietro C."/>
            <person name="Lopez Roques C."/>
            <person name="Donnadieu C."/>
            <person name="Postlethwait J."/>
            <person name="Bobe J."/>
            <person name="Verreycken H."/>
            <person name="Guiguen Y."/>
        </authorList>
    </citation>
    <scope>NUCLEOTIDE SEQUENCE [LARGE SCALE GENOMIC DNA]</scope>
    <source>
        <strain evidence="2">Up_M1</strain>
        <tissue evidence="2">Testis</tissue>
    </source>
</reference>
<dbReference type="AlphaFoldDB" id="A0ABD0Y5K4"/>
<comment type="caution">
    <text evidence="2">The sequence shown here is derived from an EMBL/GenBank/DDBJ whole genome shotgun (WGS) entry which is preliminary data.</text>
</comment>
<feature type="compositionally biased region" description="Basic residues" evidence="1">
    <location>
        <begin position="289"/>
        <end position="306"/>
    </location>
</feature>
<accession>A0ABD0Y5K4</accession>
<feature type="region of interest" description="Disordered" evidence="1">
    <location>
        <begin position="71"/>
        <end position="109"/>
    </location>
</feature>
<organism evidence="2 3">
    <name type="scientific">Umbra pygmaea</name>
    <name type="common">Eastern mudminnow</name>
    <dbReference type="NCBI Taxonomy" id="75934"/>
    <lineage>
        <taxon>Eukaryota</taxon>
        <taxon>Metazoa</taxon>
        <taxon>Chordata</taxon>
        <taxon>Craniata</taxon>
        <taxon>Vertebrata</taxon>
        <taxon>Euteleostomi</taxon>
        <taxon>Actinopterygii</taxon>
        <taxon>Neopterygii</taxon>
        <taxon>Teleostei</taxon>
        <taxon>Protacanthopterygii</taxon>
        <taxon>Esociformes</taxon>
        <taxon>Umbridae</taxon>
        <taxon>Umbra</taxon>
    </lineage>
</organism>
<dbReference type="Proteomes" id="UP001557470">
    <property type="component" value="Unassembled WGS sequence"/>
</dbReference>
<dbReference type="EMBL" id="JAGEUA010000001">
    <property type="protein sequence ID" value="KAL1020512.1"/>
    <property type="molecule type" value="Genomic_DNA"/>
</dbReference>
<feature type="region of interest" description="Disordered" evidence="1">
    <location>
        <begin position="286"/>
        <end position="306"/>
    </location>
</feature>